<evidence type="ECO:0000313" key="8">
    <source>
        <dbReference type="WBParaSite" id="SSLN_0000728301-mRNA-1"/>
    </source>
</evidence>
<dbReference type="SUPFAM" id="SSF57302">
    <property type="entry name" value="Snake toxin-like"/>
    <property type="match status" value="1"/>
</dbReference>
<proteinExistence type="predicted"/>
<dbReference type="InterPro" id="IPR045860">
    <property type="entry name" value="Snake_toxin-like_sf"/>
</dbReference>
<organism evidence="5">
    <name type="scientific">Schistocephalus solidus</name>
    <name type="common">Tapeworm</name>
    <dbReference type="NCBI Taxonomy" id="70667"/>
    <lineage>
        <taxon>Eukaryota</taxon>
        <taxon>Metazoa</taxon>
        <taxon>Spiralia</taxon>
        <taxon>Lophotrochozoa</taxon>
        <taxon>Platyhelminthes</taxon>
        <taxon>Cestoda</taxon>
        <taxon>Eucestoda</taxon>
        <taxon>Diphyllobothriidea</taxon>
        <taxon>Diphyllobothriidae</taxon>
        <taxon>Schistocephalus</taxon>
    </lineage>
</organism>
<dbReference type="EMBL" id="GEEE01013743">
    <property type="protein sequence ID" value="JAP49482.1"/>
    <property type="molecule type" value="Transcribed_RNA"/>
</dbReference>
<dbReference type="WBParaSite" id="SSLN_0000728301-mRNA-1">
    <property type="protein sequence ID" value="SSLN_0000728301-mRNA-1"/>
    <property type="gene ID" value="SSLN_0000728301"/>
</dbReference>
<accession>A0A0X3PMB9</accession>
<dbReference type="GO" id="GO:0032222">
    <property type="term" value="P:regulation of synaptic transmission, cholinergic"/>
    <property type="evidence" value="ECO:0007669"/>
    <property type="project" value="InterPro"/>
</dbReference>
<dbReference type="EMBL" id="UYSU01033963">
    <property type="protein sequence ID" value="VDL93436.1"/>
    <property type="molecule type" value="Genomic_DNA"/>
</dbReference>
<dbReference type="InterPro" id="IPR050975">
    <property type="entry name" value="Sleep_regulator"/>
</dbReference>
<evidence type="ECO:0000256" key="2">
    <source>
        <dbReference type="ARBA" id="ARBA00023180"/>
    </source>
</evidence>
<dbReference type="GO" id="GO:0030431">
    <property type="term" value="P:sleep"/>
    <property type="evidence" value="ECO:0007669"/>
    <property type="project" value="InterPro"/>
</dbReference>
<keyword evidence="1 4" id="KW-0732">Signal</keyword>
<dbReference type="PANTHER" id="PTHR33562">
    <property type="entry name" value="ATILLA, ISOFORM B-RELATED-RELATED"/>
    <property type="match status" value="1"/>
</dbReference>
<dbReference type="Proteomes" id="UP000275846">
    <property type="component" value="Unassembled WGS sequence"/>
</dbReference>
<dbReference type="Pfam" id="PF17064">
    <property type="entry name" value="QVR"/>
    <property type="match status" value="1"/>
</dbReference>
<reference evidence="5" key="1">
    <citation type="submission" date="2016-01" db="EMBL/GenBank/DDBJ databases">
        <title>Reference transcriptome for the parasite Schistocephalus solidus: insights into the molecular evolution of parasitism.</title>
        <authorList>
            <person name="Hebert F.O."/>
            <person name="Grambauer S."/>
            <person name="Barber I."/>
            <person name="Landry C.R."/>
            <person name="Aubin-Horth N."/>
        </authorList>
    </citation>
    <scope>NUCLEOTIDE SEQUENCE</scope>
</reference>
<keyword evidence="2" id="KW-0325">Glycoprotein</keyword>
<reference evidence="6 7" key="3">
    <citation type="submission" date="2018-11" db="EMBL/GenBank/DDBJ databases">
        <authorList>
            <consortium name="Pathogen Informatics"/>
        </authorList>
    </citation>
    <scope>NUCLEOTIDE SEQUENCE [LARGE SCALE GENOMIC DNA]</scope>
    <source>
        <strain evidence="6 7">NST_G2</strain>
    </source>
</reference>
<sequence>MSLKSSFIVVLIASLLVLFFSFSANAISCYQCNSVSDLGCYPLDKRRVPARPCPPTANSCFFLRQESDFLDMEGNSKEVSVRYLRNCSTAMPKEVYSCITRAGTGGTNKNQYCSCTTDACNKATSQLHASFLSFLVLPLCVLFLR</sequence>
<evidence type="ECO:0000313" key="5">
    <source>
        <dbReference type="EMBL" id="JAP49482.1"/>
    </source>
</evidence>
<evidence type="ECO:0000313" key="6">
    <source>
        <dbReference type="EMBL" id="VDL93436.1"/>
    </source>
</evidence>
<keyword evidence="3" id="KW-0472">Membrane</keyword>
<feature type="transmembrane region" description="Helical" evidence="3">
    <location>
        <begin position="127"/>
        <end position="144"/>
    </location>
</feature>
<evidence type="ECO:0000313" key="7">
    <source>
        <dbReference type="Proteomes" id="UP000275846"/>
    </source>
</evidence>
<dbReference type="OrthoDB" id="6496929at2759"/>
<name>A0A0X3PMB9_SCHSO</name>
<reference evidence="8" key="2">
    <citation type="submission" date="2016-06" db="UniProtKB">
        <authorList>
            <consortium name="WormBaseParasite"/>
        </authorList>
    </citation>
    <scope>IDENTIFICATION</scope>
</reference>
<gene>
    <name evidence="6" type="ORF">SSLN_LOCUS7051</name>
    <name evidence="5" type="ORF">TR161232</name>
</gene>
<dbReference type="PANTHER" id="PTHR33562:SF2">
    <property type="entry name" value="PROTEIN QUIVER"/>
    <property type="match status" value="1"/>
</dbReference>
<keyword evidence="3" id="KW-1133">Transmembrane helix</keyword>
<dbReference type="AlphaFoldDB" id="A0A0X3PMB9"/>
<evidence type="ECO:0000256" key="3">
    <source>
        <dbReference type="SAM" id="Phobius"/>
    </source>
</evidence>
<evidence type="ECO:0000256" key="4">
    <source>
        <dbReference type="SAM" id="SignalP"/>
    </source>
</evidence>
<feature type="chain" id="PRO_5008862624" evidence="4">
    <location>
        <begin position="27"/>
        <end position="145"/>
    </location>
</feature>
<dbReference type="InterPro" id="IPR031424">
    <property type="entry name" value="QVR-like"/>
</dbReference>
<keyword evidence="3" id="KW-0812">Transmembrane</keyword>
<evidence type="ECO:0000256" key="1">
    <source>
        <dbReference type="ARBA" id="ARBA00022729"/>
    </source>
</evidence>
<protein>
    <submittedName>
        <fullName evidence="8">Protein sleepless</fullName>
    </submittedName>
</protein>
<keyword evidence="7" id="KW-1185">Reference proteome</keyword>
<feature type="signal peptide" evidence="4">
    <location>
        <begin position="1"/>
        <end position="26"/>
    </location>
</feature>